<proteinExistence type="predicted"/>
<feature type="transmembrane region" description="Helical" evidence="7">
    <location>
        <begin position="192"/>
        <end position="213"/>
    </location>
</feature>
<name>A0ABU0N276_9FIRM</name>
<dbReference type="SUPFAM" id="SSF118215">
    <property type="entry name" value="Proton glutamate symport protein"/>
    <property type="match status" value="1"/>
</dbReference>
<dbReference type="RefSeq" id="WP_307508084.1">
    <property type="nucleotide sequence ID" value="NZ_BAAACE010000005.1"/>
</dbReference>
<feature type="transmembrane region" description="Helical" evidence="7">
    <location>
        <begin position="153"/>
        <end position="171"/>
    </location>
</feature>
<evidence type="ECO:0000256" key="5">
    <source>
        <dbReference type="ARBA" id="ARBA00022989"/>
    </source>
</evidence>
<dbReference type="PRINTS" id="PR00173">
    <property type="entry name" value="EDTRNSPORT"/>
</dbReference>
<dbReference type="Gene3D" id="1.10.3860.10">
    <property type="entry name" value="Sodium:dicarboxylate symporter"/>
    <property type="match status" value="1"/>
</dbReference>
<feature type="transmembrane region" description="Helical" evidence="7">
    <location>
        <begin position="7"/>
        <end position="25"/>
    </location>
</feature>
<keyword evidence="4 7" id="KW-0812">Transmembrane</keyword>
<accession>A0ABU0N276</accession>
<dbReference type="InterPro" id="IPR001991">
    <property type="entry name" value="Na-dicarboxylate_symporter"/>
</dbReference>
<keyword evidence="3" id="KW-1003">Cell membrane</keyword>
<evidence type="ECO:0000256" key="2">
    <source>
        <dbReference type="ARBA" id="ARBA00022448"/>
    </source>
</evidence>
<feature type="transmembrane region" description="Helical" evidence="7">
    <location>
        <begin position="332"/>
        <end position="350"/>
    </location>
</feature>
<reference evidence="8 9" key="1">
    <citation type="submission" date="2023-07" db="EMBL/GenBank/DDBJ databases">
        <title>Genomic Encyclopedia of Type Strains, Phase IV (KMG-IV): sequencing the most valuable type-strain genomes for metagenomic binning, comparative biology and taxonomic classification.</title>
        <authorList>
            <person name="Goeker M."/>
        </authorList>
    </citation>
    <scope>NUCLEOTIDE SEQUENCE [LARGE SCALE GENOMIC DNA]</scope>
    <source>
        <strain evidence="8 9">DSM 15049</strain>
    </source>
</reference>
<evidence type="ECO:0000313" key="8">
    <source>
        <dbReference type="EMBL" id="MDQ0557266.1"/>
    </source>
</evidence>
<comment type="subcellular location">
    <subcellularLocation>
        <location evidence="1">Cell membrane</location>
        <topology evidence="1">Multi-pass membrane protein</topology>
    </subcellularLocation>
</comment>
<evidence type="ECO:0000256" key="7">
    <source>
        <dbReference type="SAM" id="Phobius"/>
    </source>
</evidence>
<dbReference type="PANTHER" id="PTHR42865:SF7">
    <property type="entry name" value="PROTON_GLUTAMATE-ASPARTATE SYMPORTER"/>
    <property type="match status" value="1"/>
</dbReference>
<keyword evidence="5 7" id="KW-1133">Transmembrane helix</keyword>
<dbReference type="PANTHER" id="PTHR42865">
    <property type="entry name" value="PROTON/GLUTAMATE-ASPARTATE SYMPORTER"/>
    <property type="match status" value="1"/>
</dbReference>
<feature type="transmembrane region" description="Helical" evidence="7">
    <location>
        <begin position="87"/>
        <end position="108"/>
    </location>
</feature>
<keyword evidence="2" id="KW-0813">Transport</keyword>
<dbReference type="EMBL" id="JAUSWG010000010">
    <property type="protein sequence ID" value="MDQ0557266.1"/>
    <property type="molecule type" value="Genomic_DNA"/>
</dbReference>
<evidence type="ECO:0000313" key="9">
    <source>
        <dbReference type="Proteomes" id="UP001232584"/>
    </source>
</evidence>
<feature type="transmembrane region" description="Helical" evidence="7">
    <location>
        <begin position="45"/>
        <end position="67"/>
    </location>
</feature>
<keyword evidence="6 7" id="KW-0472">Membrane</keyword>
<dbReference type="Proteomes" id="UP001232584">
    <property type="component" value="Unassembled WGS sequence"/>
</dbReference>
<protein>
    <submittedName>
        <fullName evidence="8">Na+/H+-dicarboxylate symporter</fullName>
    </submittedName>
</protein>
<gene>
    <name evidence="8" type="ORF">QOZ92_002392</name>
</gene>
<evidence type="ECO:0000256" key="1">
    <source>
        <dbReference type="ARBA" id="ARBA00004651"/>
    </source>
</evidence>
<evidence type="ECO:0000256" key="3">
    <source>
        <dbReference type="ARBA" id="ARBA00022475"/>
    </source>
</evidence>
<feature type="transmembrane region" description="Helical" evidence="7">
    <location>
        <begin position="356"/>
        <end position="378"/>
    </location>
</feature>
<evidence type="ECO:0000256" key="6">
    <source>
        <dbReference type="ARBA" id="ARBA00023136"/>
    </source>
</evidence>
<dbReference type="InterPro" id="IPR036458">
    <property type="entry name" value="Na:dicarbo_symporter_sf"/>
</dbReference>
<feature type="transmembrane region" description="Helical" evidence="7">
    <location>
        <begin position="225"/>
        <end position="244"/>
    </location>
</feature>
<dbReference type="Pfam" id="PF00375">
    <property type="entry name" value="SDF"/>
    <property type="match status" value="1"/>
</dbReference>
<sequence>MKKKLGLTSKIFMGIFLGAILGLILKNTPDGVIKNTILLDGILKVIGSGFISAIKMLVVPLVFISLVCGSSSMGDVKKLGRIGIKTFLFYLITTAIAISLALGVGKLINPGIGLDMSSLVTQNPTIGENKSLVDIVLGMIPANPIQALASGEMLQIIVFSLLLGVSMSLVGKKADPVRNFFESANEICMKMVSVIMLLAPYGVFALIANTFATTGFDAIFSLLKYMFAVSFALLLQAFVVYPGLVKFSTGLKLTPFYKKFASVAAVTFSTASSNAALPLTIESMEELGVNNSVASFTLPLGATINMDGTAIMQGVACVFISQLYGIDLGINALLTIILTATLASVGTAGVPGVGMITLSMVLTSVGLPLEGIGLIMGVDRILDMARTTVNVMGDCACTLVVSNSEGELDKSLYYSELPQTNTIEA</sequence>
<keyword evidence="9" id="KW-1185">Reference proteome</keyword>
<comment type="caution">
    <text evidence="8">The sequence shown here is derived from an EMBL/GenBank/DDBJ whole genome shotgun (WGS) entry which is preliminary data.</text>
</comment>
<evidence type="ECO:0000256" key="4">
    <source>
        <dbReference type="ARBA" id="ARBA00022692"/>
    </source>
</evidence>
<organism evidence="8 9">
    <name type="scientific">Paraclostridium ghonii</name>
    <dbReference type="NCBI Taxonomy" id="29358"/>
    <lineage>
        <taxon>Bacteria</taxon>
        <taxon>Bacillati</taxon>
        <taxon>Bacillota</taxon>
        <taxon>Clostridia</taxon>
        <taxon>Peptostreptococcales</taxon>
        <taxon>Peptostreptococcaceae</taxon>
        <taxon>Paraclostridium</taxon>
    </lineage>
</organism>